<evidence type="ECO:0000256" key="1">
    <source>
        <dbReference type="ARBA" id="ARBA00022448"/>
    </source>
</evidence>
<accession>A0A0F9D1K8</accession>
<dbReference type="InterPro" id="IPR002528">
    <property type="entry name" value="MATE_fam"/>
</dbReference>
<dbReference type="EMBL" id="LAZR01030781">
    <property type="protein sequence ID" value="KKL55608.1"/>
    <property type="molecule type" value="Genomic_DNA"/>
</dbReference>
<evidence type="ECO:0008006" key="4">
    <source>
        <dbReference type="Google" id="ProtNLM"/>
    </source>
</evidence>
<comment type="caution">
    <text evidence="3">The sequence shown here is derived from an EMBL/GenBank/DDBJ whole genome shotgun (WGS) entry which is preliminary data.</text>
</comment>
<dbReference type="Pfam" id="PF01554">
    <property type="entry name" value="MatE"/>
    <property type="match status" value="1"/>
</dbReference>
<evidence type="ECO:0000256" key="2">
    <source>
        <dbReference type="SAM" id="Phobius"/>
    </source>
</evidence>
<feature type="non-terminal residue" evidence="3">
    <location>
        <position position="1"/>
    </location>
</feature>
<dbReference type="PANTHER" id="PTHR43298:SF2">
    <property type="entry name" value="FMN_FAD EXPORTER YEEO-RELATED"/>
    <property type="match status" value="1"/>
</dbReference>
<protein>
    <recommendedName>
        <fullName evidence="4">Polysaccharide biosynthesis protein C-terminal domain-containing protein</fullName>
    </recommendedName>
</protein>
<sequence length="159" mass="16534">GFALGVAATTLVGQALGAGRPEQAQRVAISAARIAFVGMTAVGVVLMIFGGTITRLFINDDDVVDIGRKLLLIFGFALPALSVSLSLGGALRGAGDTRAVLGIMTAGVWGVRLAPAYLLAVVAGFGVPGAWVAAVIDINTRALLMFLRFRQGRWKRIKV</sequence>
<keyword evidence="2" id="KW-1133">Transmembrane helix</keyword>
<proteinExistence type="predicted"/>
<organism evidence="3">
    <name type="scientific">marine sediment metagenome</name>
    <dbReference type="NCBI Taxonomy" id="412755"/>
    <lineage>
        <taxon>unclassified sequences</taxon>
        <taxon>metagenomes</taxon>
        <taxon>ecological metagenomes</taxon>
    </lineage>
</organism>
<name>A0A0F9D1K8_9ZZZZ</name>
<feature type="transmembrane region" description="Helical" evidence="2">
    <location>
        <begin position="114"/>
        <end position="147"/>
    </location>
</feature>
<keyword evidence="2" id="KW-0472">Membrane</keyword>
<dbReference type="GO" id="GO:0005886">
    <property type="term" value="C:plasma membrane"/>
    <property type="evidence" value="ECO:0007669"/>
    <property type="project" value="TreeGrafter"/>
</dbReference>
<feature type="transmembrane region" description="Helical" evidence="2">
    <location>
        <begin position="33"/>
        <end position="58"/>
    </location>
</feature>
<feature type="transmembrane region" description="Helical" evidence="2">
    <location>
        <begin position="70"/>
        <end position="94"/>
    </location>
</feature>
<keyword evidence="1" id="KW-0813">Transport</keyword>
<dbReference type="GO" id="GO:0042910">
    <property type="term" value="F:xenobiotic transmembrane transporter activity"/>
    <property type="evidence" value="ECO:0007669"/>
    <property type="project" value="InterPro"/>
</dbReference>
<keyword evidence="2" id="KW-0812">Transmembrane</keyword>
<dbReference type="GO" id="GO:0015297">
    <property type="term" value="F:antiporter activity"/>
    <property type="evidence" value="ECO:0007669"/>
    <property type="project" value="InterPro"/>
</dbReference>
<evidence type="ECO:0000313" key="3">
    <source>
        <dbReference type="EMBL" id="KKL55608.1"/>
    </source>
</evidence>
<gene>
    <name evidence="3" type="ORF">LCGC14_2253730</name>
</gene>
<dbReference type="AlphaFoldDB" id="A0A0F9D1K8"/>
<dbReference type="InterPro" id="IPR050222">
    <property type="entry name" value="MATE_MdtK"/>
</dbReference>
<dbReference type="PANTHER" id="PTHR43298">
    <property type="entry name" value="MULTIDRUG RESISTANCE PROTEIN NORM-RELATED"/>
    <property type="match status" value="1"/>
</dbReference>
<reference evidence="3" key="1">
    <citation type="journal article" date="2015" name="Nature">
        <title>Complex archaea that bridge the gap between prokaryotes and eukaryotes.</title>
        <authorList>
            <person name="Spang A."/>
            <person name="Saw J.H."/>
            <person name="Jorgensen S.L."/>
            <person name="Zaremba-Niedzwiedzka K."/>
            <person name="Martijn J."/>
            <person name="Lind A.E."/>
            <person name="van Eijk R."/>
            <person name="Schleper C."/>
            <person name="Guy L."/>
            <person name="Ettema T.J."/>
        </authorList>
    </citation>
    <scope>NUCLEOTIDE SEQUENCE</scope>
</reference>